<proteinExistence type="predicted"/>
<dbReference type="Proteomes" id="UP000597444">
    <property type="component" value="Unassembled WGS sequence"/>
</dbReference>
<comment type="caution">
    <text evidence="1">The sequence shown here is derived from an EMBL/GenBank/DDBJ whole genome shotgun (WGS) entry which is preliminary data.</text>
</comment>
<dbReference type="RefSeq" id="WP_220208467.1">
    <property type="nucleotide sequence ID" value="NZ_BNJK01000002.1"/>
</dbReference>
<gene>
    <name evidence="1" type="ORF">KSF_077350</name>
</gene>
<name>A0A8J3N414_9CHLR</name>
<dbReference type="AlphaFoldDB" id="A0A8J3N414"/>
<organism evidence="1 2">
    <name type="scientific">Reticulibacter mediterranei</name>
    <dbReference type="NCBI Taxonomy" id="2778369"/>
    <lineage>
        <taxon>Bacteria</taxon>
        <taxon>Bacillati</taxon>
        <taxon>Chloroflexota</taxon>
        <taxon>Ktedonobacteria</taxon>
        <taxon>Ktedonobacterales</taxon>
        <taxon>Reticulibacteraceae</taxon>
        <taxon>Reticulibacter</taxon>
    </lineage>
</organism>
<accession>A0A8J3N414</accession>
<evidence type="ECO:0000313" key="1">
    <source>
        <dbReference type="EMBL" id="GHO97687.1"/>
    </source>
</evidence>
<dbReference type="EMBL" id="BNJK01000002">
    <property type="protein sequence ID" value="GHO97687.1"/>
    <property type="molecule type" value="Genomic_DNA"/>
</dbReference>
<protein>
    <submittedName>
        <fullName evidence="1">Uncharacterized protein</fullName>
    </submittedName>
</protein>
<keyword evidence="2" id="KW-1185">Reference proteome</keyword>
<evidence type="ECO:0000313" key="2">
    <source>
        <dbReference type="Proteomes" id="UP000597444"/>
    </source>
</evidence>
<sequence>MTIALTKQAVEQARWTAQAAQVLHQHAPIIARTCAEASENTIIVAIVEQDCSFGGSWSLPREQLHERVQHLEDQEGKWLLTFAPLASLEVIEQQCTSVNRLASKRGEVIERWLSKHTS</sequence>
<reference evidence="1" key="1">
    <citation type="submission" date="2020-10" db="EMBL/GenBank/DDBJ databases">
        <title>Taxonomic study of unclassified bacteria belonging to the class Ktedonobacteria.</title>
        <authorList>
            <person name="Yabe S."/>
            <person name="Wang C.M."/>
            <person name="Zheng Y."/>
            <person name="Sakai Y."/>
            <person name="Cavaletti L."/>
            <person name="Monciardini P."/>
            <person name="Donadio S."/>
        </authorList>
    </citation>
    <scope>NUCLEOTIDE SEQUENCE</scope>
    <source>
        <strain evidence="1">ID150040</strain>
    </source>
</reference>